<organism evidence="3 4">
    <name type="scientific">Lichenicoccus roseus</name>
    <dbReference type="NCBI Taxonomy" id="2683649"/>
    <lineage>
        <taxon>Bacteria</taxon>
        <taxon>Pseudomonadati</taxon>
        <taxon>Pseudomonadota</taxon>
        <taxon>Alphaproteobacteria</taxon>
        <taxon>Acetobacterales</taxon>
        <taxon>Acetobacteraceae</taxon>
        <taxon>Lichenicoccus</taxon>
    </lineage>
</organism>
<protein>
    <submittedName>
        <fullName evidence="3">Cobalamin B12-binding domain-containing protein</fullName>
    </submittedName>
</protein>
<dbReference type="Pfam" id="PF02607">
    <property type="entry name" value="B12-binding_2"/>
    <property type="match status" value="1"/>
</dbReference>
<dbReference type="EMBL" id="VCDI01000001">
    <property type="protein sequence ID" value="TLU74075.1"/>
    <property type="molecule type" value="Genomic_DNA"/>
</dbReference>
<feature type="region of interest" description="Disordered" evidence="1">
    <location>
        <begin position="31"/>
        <end position="62"/>
    </location>
</feature>
<dbReference type="GO" id="GO:0031419">
    <property type="term" value="F:cobalamin binding"/>
    <property type="evidence" value="ECO:0007669"/>
    <property type="project" value="InterPro"/>
</dbReference>
<sequence>MVQPAFATREAVLRLIQGDIVPRLAEVYRDRQQRSGGRRKAAGATAPVAAKSPSPVSPHLDAPGPEAIVTLALDAMRQDEAAVDQHVRTALASGLDAENILLDLLAPAARYLGELWLEDRATILDVTLGVMRLQARMQILLSTVTAQPVRASHEHSIALWAVPGSKHRFGVAMLAEVFRLRGWNVTLGQIEDPFEIATVLRSDNYDIAGFSLGSVEHAYRLEACIQAARLTSRNRDVIVMAGGPAFQSDTTLATSLDVDAIAENAEDALLRADMLLRRRAAQAAAAMPRLGTLAASPGVVGWSG</sequence>
<dbReference type="GO" id="GO:0046872">
    <property type="term" value="F:metal ion binding"/>
    <property type="evidence" value="ECO:0007669"/>
    <property type="project" value="InterPro"/>
</dbReference>
<dbReference type="PROSITE" id="PS51332">
    <property type="entry name" value="B12_BINDING"/>
    <property type="match status" value="1"/>
</dbReference>
<dbReference type="CDD" id="cd02065">
    <property type="entry name" value="B12-binding_like"/>
    <property type="match status" value="1"/>
</dbReference>
<dbReference type="InterPro" id="IPR003759">
    <property type="entry name" value="Cbl-bd_cap"/>
</dbReference>
<gene>
    <name evidence="3" type="ORF">FE263_02355</name>
</gene>
<comment type="caution">
    <text evidence="3">The sequence shown here is derived from an EMBL/GenBank/DDBJ whole genome shotgun (WGS) entry which is preliminary data.</text>
</comment>
<accession>A0A5R9J909</accession>
<dbReference type="InterPro" id="IPR006158">
    <property type="entry name" value="Cobalamin-bd"/>
</dbReference>
<dbReference type="InterPro" id="IPR036724">
    <property type="entry name" value="Cobalamin-bd_sf"/>
</dbReference>
<evidence type="ECO:0000313" key="4">
    <source>
        <dbReference type="Proteomes" id="UP000305654"/>
    </source>
</evidence>
<dbReference type="Pfam" id="PF02310">
    <property type="entry name" value="B12-binding"/>
    <property type="match status" value="1"/>
</dbReference>
<feature type="domain" description="B12-binding" evidence="2">
    <location>
        <begin position="154"/>
        <end position="282"/>
    </location>
</feature>
<keyword evidence="4" id="KW-1185">Reference proteome</keyword>
<dbReference type="Proteomes" id="UP000305654">
    <property type="component" value="Unassembled WGS sequence"/>
</dbReference>
<evidence type="ECO:0000256" key="1">
    <source>
        <dbReference type="SAM" id="MobiDB-lite"/>
    </source>
</evidence>
<evidence type="ECO:0000259" key="2">
    <source>
        <dbReference type="PROSITE" id="PS51332"/>
    </source>
</evidence>
<dbReference type="RefSeq" id="WP_138324328.1">
    <property type="nucleotide sequence ID" value="NZ_VCDI01000001.1"/>
</dbReference>
<proteinExistence type="predicted"/>
<feature type="compositionally biased region" description="Low complexity" evidence="1">
    <location>
        <begin position="42"/>
        <end position="58"/>
    </location>
</feature>
<evidence type="ECO:0000313" key="3">
    <source>
        <dbReference type="EMBL" id="TLU74075.1"/>
    </source>
</evidence>
<name>A0A5R9J909_9PROT</name>
<dbReference type="Gene3D" id="3.40.50.280">
    <property type="entry name" value="Cobalamin-binding domain"/>
    <property type="match status" value="1"/>
</dbReference>
<dbReference type="AlphaFoldDB" id="A0A5R9J909"/>
<dbReference type="SUPFAM" id="SSF52242">
    <property type="entry name" value="Cobalamin (vitamin B12)-binding domain"/>
    <property type="match status" value="1"/>
</dbReference>
<dbReference type="OrthoDB" id="5498228at2"/>
<dbReference type="InterPro" id="IPR036594">
    <property type="entry name" value="Meth_synthase_dom"/>
</dbReference>
<dbReference type="Gene3D" id="1.10.1240.10">
    <property type="entry name" value="Methionine synthase domain"/>
    <property type="match status" value="1"/>
</dbReference>
<reference evidence="3 4" key="1">
    <citation type="submission" date="2019-05" db="EMBL/GenBank/DDBJ databases">
        <authorList>
            <person name="Pankratov T."/>
            <person name="Grouzdev D."/>
        </authorList>
    </citation>
    <scope>NUCLEOTIDE SEQUENCE [LARGE SCALE GENOMIC DNA]</scope>
    <source>
        <strain evidence="3 4">KEBCLARHB70R</strain>
    </source>
</reference>